<name>A0ABT7LVS1_9CYAN</name>
<accession>A0ABT7LVS1</accession>
<dbReference type="EMBL" id="JASVEJ010000004">
    <property type="protein sequence ID" value="MDL5056138.1"/>
    <property type="molecule type" value="Genomic_DNA"/>
</dbReference>
<protein>
    <submittedName>
        <fullName evidence="1">Uncharacterized protein</fullName>
    </submittedName>
</protein>
<dbReference type="Proteomes" id="UP001230986">
    <property type="component" value="Unassembled WGS sequence"/>
</dbReference>
<sequence length="49" mass="5508">MPALDHEPLTTHRLQNLLQPTLKQRSDLATVPAAYFMKLSDTLVTSTSR</sequence>
<dbReference type="RefSeq" id="WP_190567072.1">
    <property type="nucleotide sequence ID" value="NZ_JASVEJ010000004.1"/>
</dbReference>
<gene>
    <name evidence="1" type="ORF">QQ055_01430</name>
</gene>
<reference evidence="1 2" key="1">
    <citation type="submission" date="2023-06" db="EMBL/GenBank/DDBJ databases">
        <title>Whole genome sequence of Oscillatoria calcuttensis NRMC-F 0142.</title>
        <authorList>
            <person name="Shakena Fathima T."/>
            <person name="Muralitharan G."/>
            <person name="Thajuddin N."/>
        </authorList>
    </citation>
    <scope>NUCLEOTIDE SEQUENCE [LARGE SCALE GENOMIC DNA]</scope>
    <source>
        <strain evidence="1 2">NRMC-F 0142</strain>
    </source>
</reference>
<evidence type="ECO:0000313" key="1">
    <source>
        <dbReference type="EMBL" id="MDL5056138.1"/>
    </source>
</evidence>
<organism evidence="1 2">
    <name type="scientific">Geitlerinema calcuttense NRMC-F 0142</name>
    <dbReference type="NCBI Taxonomy" id="2922238"/>
    <lineage>
        <taxon>Bacteria</taxon>
        <taxon>Bacillati</taxon>
        <taxon>Cyanobacteriota</taxon>
        <taxon>Cyanophyceae</taxon>
        <taxon>Geitlerinematales</taxon>
        <taxon>Geitlerinemataceae</taxon>
        <taxon>Geitlerinema</taxon>
    </lineage>
</organism>
<evidence type="ECO:0000313" key="2">
    <source>
        <dbReference type="Proteomes" id="UP001230986"/>
    </source>
</evidence>
<proteinExistence type="predicted"/>
<keyword evidence="2" id="KW-1185">Reference proteome</keyword>
<comment type="caution">
    <text evidence="1">The sequence shown here is derived from an EMBL/GenBank/DDBJ whole genome shotgun (WGS) entry which is preliminary data.</text>
</comment>